<name>A0AAV8Z6J1_9CUCU</name>
<dbReference type="Proteomes" id="UP001162162">
    <property type="component" value="Unassembled WGS sequence"/>
</dbReference>
<keyword evidence="8" id="KW-0449">Lipoprotein</keyword>
<evidence type="ECO:0000256" key="7">
    <source>
        <dbReference type="ARBA" id="ARBA00023180"/>
    </source>
</evidence>
<keyword evidence="4 9" id="KW-0732">Signal</keyword>
<sequence>MSSIMFCIVAVLFVVHTANGLTCYKCNSKDSVNCGWGLISFTYPTENCGSVGFLDSIIGAKCYKITAESKDGREYIARGCLPPATIGCSAIASAIGWISSQSSDEGASLRSLNCDTCDTDRCNSAQTVKGATIIGMLLATVLFII</sequence>
<evidence type="ECO:0000256" key="3">
    <source>
        <dbReference type="ARBA" id="ARBA00022692"/>
    </source>
</evidence>
<dbReference type="GO" id="GO:0030431">
    <property type="term" value="P:sleep"/>
    <property type="evidence" value="ECO:0007669"/>
    <property type="project" value="InterPro"/>
</dbReference>
<evidence type="ECO:0000313" key="11">
    <source>
        <dbReference type="Proteomes" id="UP001162162"/>
    </source>
</evidence>
<reference evidence="10" key="1">
    <citation type="journal article" date="2023" name="Insect Mol. Biol.">
        <title>Genome sequencing provides insights into the evolution of gene families encoding plant cell wall-degrading enzymes in longhorned beetles.</title>
        <authorList>
            <person name="Shin N.R."/>
            <person name="Okamura Y."/>
            <person name="Kirsch R."/>
            <person name="Pauchet Y."/>
        </authorList>
    </citation>
    <scope>NUCLEOTIDE SEQUENCE</scope>
    <source>
        <strain evidence="10">AMC_N1</strain>
    </source>
</reference>
<organism evidence="10 11">
    <name type="scientific">Aromia moschata</name>
    <dbReference type="NCBI Taxonomy" id="1265417"/>
    <lineage>
        <taxon>Eukaryota</taxon>
        <taxon>Metazoa</taxon>
        <taxon>Ecdysozoa</taxon>
        <taxon>Arthropoda</taxon>
        <taxon>Hexapoda</taxon>
        <taxon>Insecta</taxon>
        <taxon>Pterygota</taxon>
        <taxon>Neoptera</taxon>
        <taxon>Endopterygota</taxon>
        <taxon>Coleoptera</taxon>
        <taxon>Polyphaga</taxon>
        <taxon>Cucujiformia</taxon>
        <taxon>Chrysomeloidea</taxon>
        <taxon>Cerambycidae</taxon>
        <taxon>Cerambycinae</taxon>
        <taxon>Callichromatini</taxon>
        <taxon>Aromia</taxon>
    </lineage>
</organism>
<comment type="caution">
    <text evidence="10">The sequence shown here is derived from an EMBL/GenBank/DDBJ whole genome shotgun (WGS) entry which is preliminary data.</text>
</comment>
<keyword evidence="7" id="KW-0325">Glycoprotein</keyword>
<feature type="signal peptide" evidence="9">
    <location>
        <begin position="1"/>
        <end position="20"/>
    </location>
</feature>
<accession>A0AAV8Z6J1</accession>
<keyword evidence="11" id="KW-1185">Reference proteome</keyword>
<keyword evidence="6" id="KW-0472">Membrane</keyword>
<keyword evidence="5" id="KW-1133">Transmembrane helix</keyword>
<evidence type="ECO:0000256" key="8">
    <source>
        <dbReference type="ARBA" id="ARBA00023288"/>
    </source>
</evidence>
<proteinExistence type="predicted"/>
<evidence type="ECO:0000256" key="2">
    <source>
        <dbReference type="ARBA" id="ARBA00022622"/>
    </source>
</evidence>
<comment type="subcellular location">
    <subcellularLocation>
        <location evidence="1">Membrane</location>
        <topology evidence="1">Lipid-anchor</topology>
        <topology evidence="1">GPI-anchor</topology>
    </subcellularLocation>
</comment>
<dbReference type="InterPro" id="IPR050975">
    <property type="entry name" value="Sleep_regulator"/>
</dbReference>
<dbReference type="PANTHER" id="PTHR33562:SF20">
    <property type="entry name" value="PROTEIN QUIVER"/>
    <property type="match status" value="1"/>
</dbReference>
<dbReference type="GO" id="GO:0032222">
    <property type="term" value="P:regulation of synaptic transmission, cholinergic"/>
    <property type="evidence" value="ECO:0007669"/>
    <property type="project" value="InterPro"/>
</dbReference>
<dbReference type="AlphaFoldDB" id="A0AAV8Z6J1"/>
<keyword evidence="3" id="KW-0812">Transmembrane</keyword>
<evidence type="ECO:0000256" key="6">
    <source>
        <dbReference type="ARBA" id="ARBA00023136"/>
    </source>
</evidence>
<feature type="chain" id="PRO_5043317098" description="Protein sleepless" evidence="9">
    <location>
        <begin position="21"/>
        <end position="145"/>
    </location>
</feature>
<dbReference type="Pfam" id="PF17064">
    <property type="entry name" value="QVR"/>
    <property type="match status" value="1"/>
</dbReference>
<gene>
    <name evidence="10" type="ORF">NQ318_022418</name>
</gene>
<dbReference type="CDD" id="cd00117">
    <property type="entry name" value="TFP"/>
    <property type="match status" value="1"/>
</dbReference>
<evidence type="ECO:0008006" key="12">
    <source>
        <dbReference type="Google" id="ProtNLM"/>
    </source>
</evidence>
<dbReference type="InterPro" id="IPR031424">
    <property type="entry name" value="QVR-like"/>
</dbReference>
<keyword evidence="2" id="KW-0336">GPI-anchor</keyword>
<dbReference type="EMBL" id="JAPWTK010000014">
    <property type="protein sequence ID" value="KAJ8959157.1"/>
    <property type="molecule type" value="Genomic_DNA"/>
</dbReference>
<evidence type="ECO:0000256" key="5">
    <source>
        <dbReference type="ARBA" id="ARBA00022989"/>
    </source>
</evidence>
<dbReference type="GO" id="GO:0098552">
    <property type="term" value="C:side of membrane"/>
    <property type="evidence" value="ECO:0007669"/>
    <property type="project" value="UniProtKB-KW"/>
</dbReference>
<evidence type="ECO:0000256" key="9">
    <source>
        <dbReference type="SAM" id="SignalP"/>
    </source>
</evidence>
<dbReference type="PANTHER" id="PTHR33562">
    <property type="entry name" value="ATILLA, ISOFORM B-RELATED-RELATED"/>
    <property type="match status" value="1"/>
</dbReference>
<evidence type="ECO:0000256" key="4">
    <source>
        <dbReference type="ARBA" id="ARBA00022729"/>
    </source>
</evidence>
<protein>
    <recommendedName>
        <fullName evidence="12">Protein sleepless</fullName>
    </recommendedName>
</protein>
<evidence type="ECO:0000256" key="1">
    <source>
        <dbReference type="ARBA" id="ARBA00004589"/>
    </source>
</evidence>
<evidence type="ECO:0000313" key="10">
    <source>
        <dbReference type="EMBL" id="KAJ8959157.1"/>
    </source>
</evidence>